<comment type="similarity">
    <text evidence="1 2">Belongs to the VPS16 family.</text>
</comment>
<feature type="domain" description="Vps16 C-terminal" evidence="3">
    <location>
        <begin position="511"/>
        <end position="815"/>
    </location>
</feature>
<dbReference type="PIRSF" id="PIRSF007949">
    <property type="entry name" value="VPS16"/>
    <property type="match status" value="1"/>
</dbReference>
<dbReference type="Proteomes" id="UP001362899">
    <property type="component" value="Unassembled WGS sequence"/>
</dbReference>
<dbReference type="GO" id="GO:0003779">
    <property type="term" value="F:actin binding"/>
    <property type="evidence" value="ECO:0007669"/>
    <property type="project" value="TreeGrafter"/>
</dbReference>
<keyword evidence="2" id="KW-0813">Transport</keyword>
<dbReference type="PANTHER" id="PTHR12811:SF0">
    <property type="entry name" value="VACUOLAR PROTEIN SORTING-ASSOCIATED PROTEIN 16 HOMOLOG"/>
    <property type="match status" value="1"/>
</dbReference>
<sequence length="819" mass="92826">MSTLQWERCGSQFFRTFEAPALKWKVPIAQSNVKNAKCGGLIAVYDRSDVFVITDINDQTQKKPNLQLFSGDGTKLGEINLDFGNITDVAITMDETIVITTQTGITRHYKDFGANFVQLRLNQGCRNISLFKNGYVVQSESGLQTLSLQFIKMESLSTKECKVESISKDLGFDIKQYVLIPEIEGFQAMQILVLDTNNVLRSYNHSLDTVRESIAKLPNDISLIKISADNKLVAFSNKQSEVIIYKTDFSGEPLCLLTDSPAHSDLFFVGNDAVALITDKDCITVFCLQNPESLAEIYFDDEDLHYFSEIDCLRILGKQSHLMLMKVSDAIVTTLKLGSVSPSAILYSCVDQIKSGSPRANQTVNSLEKPILEQAVNTCIEAALDELFPKVQEKLLRAAMFGKSVLPLYDSTTYIDALTRLRIGNNLRKLQLFATDKQISSLGLPLILSRLELRKLWPEAVAIAKLYRAPFENVYVEWACNEIQETPNIDLSDDQLIGVLDEKLLKVPALTYTKIVKQALNMGRKKLAKALLTREPFINNRIMLLLQMDDVQNVLEEALYSGNVYLVDYVLMILDNQLSTPQLMRLLNGKDLAIKRQELLLKSLYPTTSELHEFLSYMDERERSLRYDFEEIVAKTNDPKALEESANTLTNLSTRFTTLNKKFNLESKACSDWSNLIKIQTQLESDFHKKFIGKSSSETVSYLLQLAQPSVVKKIAGKLNIGDRQFWWLHLRSLSERHLWNDLYDLALSTKSPIGYQPFFDACLPSQNYELASRFVPMIHEASLEDKVKMFMKIKCVDKARELAAKSRNPQLKKLVDDI</sequence>
<dbReference type="InterPro" id="IPR006926">
    <property type="entry name" value="Vps16_N"/>
</dbReference>
<evidence type="ECO:0000313" key="5">
    <source>
        <dbReference type="EMBL" id="GMM49649.1"/>
    </source>
</evidence>
<evidence type="ECO:0000313" key="6">
    <source>
        <dbReference type="Proteomes" id="UP001362899"/>
    </source>
</evidence>
<dbReference type="GO" id="GO:0016197">
    <property type="term" value="P:endosomal transport"/>
    <property type="evidence" value="ECO:0007669"/>
    <property type="project" value="TreeGrafter"/>
</dbReference>
<evidence type="ECO:0000259" key="4">
    <source>
        <dbReference type="Pfam" id="PF04841"/>
    </source>
</evidence>
<keyword evidence="2" id="KW-0653">Protein transport</keyword>
<comment type="function">
    <text evidence="2">Essential for vacuolar protein sorting. Required for vacuole biogenesis, stability and to maintain vacuole morphology.</text>
</comment>
<dbReference type="Gene3D" id="1.10.150.780">
    <property type="entry name" value="Vps16, C-terminal region"/>
    <property type="match status" value="1"/>
</dbReference>
<reference evidence="5 6" key="1">
    <citation type="journal article" date="2023" name="Elife">
        <title>Identification of key yeast species and microbe-microbe interactions impacting larval growth of Drosophila in the wild.</title>
        <authorList>
            <person name="Mure A."/>
            <person name="Sugiura Y."/>
            <person name="Maeda R."/>
            <person name="Honda K."/>
            <person name="Sakurai N."/>
            <person name="Takahashi Y."/>
            <person name="Watada M."/>
            <person name="Katoh T."/>
            <person name="Gotoh A."/>
            <person name="Gotoh Y."/>
            <person name="Taniguchi I."/>
            <person name="Nakamura K."/>
            <person name="Hayashi T."/>
            <person name="Katayama T."/>
            <person name="Uemura T."/>
            <person name="Hattori Y."/>
        </authorList>
    </citation>
    <scope>NUCLEOTIDE SEQUENCE [LARGE SCALE GENOMIC DNA]</scope>
    <source>
        <strain evidence="5 6">SB-73</strain>
    </source>
</reference>
<dbReference type="SUPFAM" id="SSF75011">
    <property type="entry name" value="3-carboxy-cis,cis-mucoante lactonizing enzyme"/>
    <property type="match status" value="1"/>
</dbReference>
<name>A0AAV5RDT4_STABA</name>
<dbReference type="EMBL" id="BTGC01000003">
    <property type="protein sequence ID" value="GMM49649.1"/>
    <property type="molecule type" value="Genomic_DNA"/>
</dbReference>
<dbReference type="AlphaFoldDB" id="A0AAV5RDT4"/>
<dbReference type="GO" id="GO:0030897">
    <property type="term" value="C:HOPS complex"/>
    <property type="evidence" value="ECO:0007669"/>
    <property type="project" value="TreeGrafter"/>
</dbReference>
<evidence type="ECO:0000256" key="2">
    <source>
        <dbReference type="PIRNR" id="PIRNR007949"/>
    </source>
</evidence>
<gene>
    <name evidence="5" type="ORF">DASB73_006070</name>
</gene>
<keyword evidence="6" id="KW-1185">Reference proteome</keyword>
<dbReference type="InterPro" id="IPR006925">
    <property type="entry name" value="Vps16_C"/>
</dbReference>
<dbReference type="InterPro" id="IPR038132">
    <property type="entry name" value="Vps16_C_sf"/>
</dbReference>
<organism evidence="5 6">
    <name type="scientific">Starmerella bacillaris</name>
    <name type="common">Yeast</name>
    <name type="synonym">Candida zemplinina</name>
    <dbReference type="NCBI Taxonomy" id="1247836"/>
    <lineage>
        <taxon>Eukaryota</taxon>
        <taxon>Fungi</taxon>
        <taxon>Dikarya</taxon>
        <taxon>Ascomycota</taxon>
        <taxon>Saccharomycotina</taxon>
        <taxon>Dipodascomycetes</taxon>
        <taxon>Dipodascales</taxon>
        <taxon>Trichomonascaceae</taxon>
        <taxon>Starmerella</taxon>
    </lineage>
</organism>
<dbReference type="GO" id="GO:0042144">
    <property type="term" value="P:vacuole fusion, non-autophagic"/>
    <property type="evidence" value="ECO:0007669"/>
    <property type="project" value="TreeGrafter"/>
</dbReference>
<proteinExistence type="inferred from homology"/>
<dbReference type="Pfam" id="PF04840">
    <property type="entry name" value="Vps16_C"/>
    <property type="match status" value="1"/>
</dbReference>
<dbReference type="InterPro" id="IPR016534">
    <property type="entry name" value="VPS16"/>
</dbReference>
<dbReference type="GO" id="GO:0006886">
    <property type="term" value="P:intracellular protein transport"/>
    <property type="evidence" value="ECO:0007669"/>
    <property type="project" value="InterPro"/>
</dbReference>
<evidence type="ECO:0000259" key="3">
    <source>
        <dbReference type="Pfam" id="PF04840"/>
    </source>
</evidence>
<feature type="domain" description="Vps16 N-terminal" evidence="4">
    <location>
        <begin position="3"/>
        <end position="415"/>
    </location>
</feature>
<accession>A0AAV5RDT4</accession>
<evidence type="ECO:0000256" key="1">
    <source>
        <dbReference type="ARBA" id="ARBA00009250"/>
    </source>
</evidence>
<protein>
    <recommendedName>
        <fullName evidence="2">Probable vacuolar protein sorting-associated protein 16 homolog</fullName>
    </recommendedName>
</protein>
<dbReference type="Pfam" id="PF04841">
    <property type="entry name" value="Vps16_N"/>
    <property type="match status" value="1"/>
</dbReference>
<dbReference type="PANTHER" id="PTHR12811">
    <property type="entry name" value="VACUOLAR PROTEIN SORTING VPS16"/>
    <property type="match status" value="1"/>
</dbReference>
<comment type="caution">
    <text evidence="5">The sequence shown here is derived from an EMBL/GenBank/DDBJ whole genome shotgun (WGS) entry which is preliminary data.</text>
</comment>
<dbReference type="GO" id="GO:0005768">
    <property type="term" value="C:endosome"/>
    <property type="evidence" value="ECO:0007669"/>
    <property type="project" value="TreeGrafter"/>
</dbReference>